<dbReference type="InterPro" id="IPR011990">
    <property type="entry name" value="TPR-like_helical_dom_sf"/>
</dbReference>
<dbReference type="EMBL" id="LVYI01000004">
    <property type="protein sequence ID" value="OAP60500.1"/>
    <property type="molecule type" value="Genomic_DNA"/>
</dbReference>
<dbReference type="PANTHER" id="PTHR46082:SF11">
    <property type="entry name" value="AAA+ ATPASE DOMAIN-CONTAINING PROTEIN-RELATED"/>
    <property type="match status" value="1"/>
</dbReference>
<dbReference type="Gene3D" id="1.25.40.10">
    <property type="entry name" value="Tetratricopeptide repeat domain"/>
    <property type="match status" value="2"/>
</dbReference>
<proteinExistence type="predicted"/>
<protein>
    <recommendedName>
        <fullName evidence="3">MalT-like TPR region domain-containing protein</fullName>
    </recommendedName>
</protein>
<dbReference type="InterPro" id="IPR053137">
    <property type="entry name" value="NLR-like"/>
</dbReference>
<evidence type="ECO:0008006" key="3">
    <source>
        <dbReference type="Google" id="ProtNLM"/>
    </source>
</evidence>
<dbReference type="RefSeq" id="XP_018693867.1">
    <property type="nucleotide sequence ID" value="XM_018837014.1"/>
</dbReference>
<dbReference type="Pfam" id="PF13424">
    <property type="entry name" value="TPR_12"/>
    <property type="match status" value="1"/>
</dbReference>
<dbReference type="Proteomes" id="UP000078343">
    <property type="component" value="Unassembled WGS sequence"/>
</dbReference>
<sequence length="378" mass="42428">MSEPATVSRKASESIVIDALALQSFDNGDFEQAEILQRGALEETSQAFGADHPLATNIMHNLAATLLVLEQHDEALELEHEVVRRHEMILGPYHPATLAARSALSRIMTMADQMDESIEVDDDVLKKRRDTGAFRKVLEHLASSAWYQPHNVHKTLAVQEVVASARQRVLGKEHPQTLLAVATLVATLTHCGDLEAAIKHQREIRDLQQESFHLDELDELSPSEILAFLLREDGRLVDVLSLRREMFEQCKAENGEDHHTTLVTMSKLGAALWENGVSDEAVATQSAVWEMGREQNGDEHEESIDALEDLAFMLYCQQQTDAAISHQQKVVAWRREHMQLLDYKAVRSGETLAFRLFEQGQFDAAVSEFQTPVKTIGH</sequence>
<gene>
    <name evidence="1" type="ORF">AYL99_05502</name>
</gene>
<reference evidence="1 2" key="1">
    <citation type="submission" date="2016-04" db="EMBL/GenBank/DDBJ databases">
        <title>Draft genome of Fonsecaea erecta CBS 125763.</title>
        <authorList>
            <person name="Weiss V.A."/>
            <person name="Vicente V.A."/>
            <person name="Raittz R.T."/>
            <person name="Moreno L.F."/>
            <person name="De Souza E.M."/>
            <person name="Pedrosa F.O."/>
            <person name="Steffens M.B."/>
            <person name="Faoro H."/>
            <person name="Tadra-Sfeir M.Z."/>
            <person name="Najafzadeh M.J."/>
            <person name="Felipe M.S."/>
            <person name="Teixeira M."/>
            <person name="Sun J."/>
            <person name="Xi L."/>
            <person name="Gomes R."/>
            <person name="De Azevedo C.M."/>
            <person name="Salgado C.G."/>
            <person name="Da Silva M.B."/>
            <person name="Nascimento M.F."/>
            <person name="Queiroz-Telles F."/>
            <person name="Attili D.S."/>
            <person name="Gorbushina A."/>
        </authorList>
    </citation>
    <scope>NUCLEOTIDE SEQUENCE [LARGE SCALE GENOMIC DNA]</scope>
    <source>
        <strain evidence="1 2">CBS 125763</strain>
    </source>
</reference>
<evidence type="ECO:0000313" key="1">
    <source>
        <dbReference type="EMBL" id="OAP60500.1"/>
    </source>
</evidence>
<accession>A0A178ZL32</accession>
<name>A0A178ZL32_9EURO</name>
<dbReference type="Pfam" id="PF13374">
    <property type="entry name" value="TPR_10"/>
    <property type="match status" value="2"/>
</dbReference>
<dbReference type="STRING" id="1367422.A0A178ZL32"/>
<dbReference type="OrthoDB" id="626167at2759"/>
<dbReference type="PANTHER" id="PTHR46082">
    <property type="entry name" value="ATP/GTP-BINDING PROTEIN-RELATED"/>
    <property type="match status" value="1"/>
</dbReference>
<dbReference type="AlphaFoldDB" id="A0A178ZL32"/>
<evidence type="ECO:0000313" key="2">
    <source>
        <dbReference type="Proteomes" id="UP000078343"/>
    </source>
</evidence>
<dbReference type="GeneID" id="30009670"/>
<dbReference type="SUPFAM" id="SSF48452">
    <property type="entry name" value="TPR-like"/>
    <property type="match status" value="2"/>
</dbReference>
<comment type="caution">
    <text evidence="1">The sequence shown here is derived from an EMBL/GenBank/DDBJ whole genome shotgun (WGS) entry which is preliminary data.</text>
</comment>
<organism evidence="1 2">
    <name type="scientific">Fonsecaea erecta</name>
    <dbReference type="NCBI Taxonomy" id="1367422"/>
    <lineage>
        <taxon>Eukaryota</taxon>
        <taxon>Fungi</taxon>
        <taxon>Dikarya</taxon>
        <taxon>Ascomycota</taxon>
        <taxon>Pezizomycotina</taxon>
        <taxon>Eurotiomycetes</taxon>
        <taxon>Chaetothyriomycetidae</taxon>
        <taxon>Chaetothyriales</taxon>
        <taxon>Herpotrichiellaceae</taxon>
        <taxon>Fonsecaea</taxon>
    </lineage>
</organism>
<keyword evidence="2" id="KW-1185">Reference proteome</keyword>